<dbReference type="InterPro" id="IPR034660">
    <property type="entry name" value="DinB/YfiT-like"/>
</dbReference>
<gene>
    <name evidence="1" type="ORF">A3G51_00355</name>
</gene>
<name>A0A1F8H9S9_9BACT</name>
<dbReference type="AlphaFoldDB" id="A0A1F8H9S9"/>
<protein>
    <recommendedName>
        <fullName evidence="3">Mycothiol-dependent maleylpyruvate isomerase metal-binding domain-containing protein</fullName>
    </recommendedName>
</protein>
<evidence type="ECO:0000313" key="2">
    <source>
        <dbReference type="Proteomes" id="UP000177745"/>
    </source>
</evidence>
<dbReference type="SUPFAM" id="SSF109854">
    <property type="entry name" value="DinB/YfiT-like putative metalloenzymes"/>
    <property type="match status" value="1"/>
</dbReference>
<dbReference type="Gene3D" id="1.20.120.450">
    <property type="entry name" value="dinb family like domain"/>
    <property type="match status" value="1"/>
</dbReference>
<evidence type="ECO:0000313" key="1">
    <source>
        <dbReference type="EMBL" id="OGN34351.1"/>
    </source>
</evidence>
<dbReference type="EMBL" id="MGKY01000002">
    <property type="protein sequence ID" value="OGN34351.1"/>
    <property type="molecule type" value="Genomic_DNA"/>
</dbReference>
<proteinExistence type="predicted"/>
<comment type="caution">
    <text evidence="1">The sequence shown here is derived from an EMBL/GenBank/DDBJ whole genome shotgun (WGS) entry which is preliminary data.</text>
</comment>
<organism evidence="1 2">
    <name type="scientific">Candidatus Yanofskybacteria bacterium RIFCSPLOWO2_12_FULL_43_11b</name>
    <dbReference type="NCBI Taxonomy" id="1802710"/>
    <lineage>
        <taxon>Bacteria</taxon>
        <taxon>Candidatus Yanofskyibacteriota</taxon>
    </lineage>
</organism>
<dbReference type="Proteomes" id="UP000177745">
    <property type="component" value="Unassembled WGS sequence"/>
</dbReference>
<reference evidence="1 2" key="1">
    <citation type="journal article" date="2016" name="Nat. Commun.">
        <title>Thousands of microbial genomes shed light on interconnected biogeochemical processes in an aquifer system.</title>
        <authorList>
            <person name="Anantharaman K."/>
            <person name="Brown C.T."/>
            <person name="Hug L.A."/>
            <person name="Sharon I."/>
            <person name="Castelle C.J."/>
            <person name="Probst A.J."/>
            <person name="Thomas B.C."/>
            <person name="Singh A."/>
            <person name="Wilkins M.J."/>
            <person name="Karaoz U."/>
            <person name="Brodie E.L."/>
            <person name="Williams K.H."/>
            <person name="Hubbard S.S."/>
            <person name="Banfield J.F."/>
        </authorList>
    </citation>
    <scope>NUCLEOTIDE SEQUENCE [LARGE SCALE GENOMIC DNA]</scope>
</reference>
<evidence type="ECO:0008006" key="3">
    <source>
        <dbReference type="Google" id="ProtNLM"/>
    </source>
</evidence>
<sequence length="77" mass="9286">MDIIKFFRSLNPDDWSKKVTERWTVKDVLSHLIGWDREVVIELRNTFQKETEPSKCRETRKICRRSKSILVRGRHVS</sequence>
<accession>A0A1F8H9S9</accession>